<sequence>MARPYISPDLRRLVAQRADGLCEYCLISESDRTTKNQLLINVNRYPSPEALKQINN</sequence>
<protein>
    <submittedName>
        <fullName evidence="1">Uncharacterized protein</fullName>
    </submittedName>
</protein>
<comment type="caution">
    <text evidence="1">The sequence shown here is derived from an EMBL/GenBank/DDBJ whole genome shotgun (WGS) entry which is preliminary data.</text>
</comment>
<reference evidence="1 2" key="1">
    <citation type="submission" date="2024-09" db="EMBL/GenBank/DDBJ databases">
        <title>Floridaenema gen nov. (Aerosakkonemataceae, Aerosakkonematales ord. nov., Cyanobacteria) from benthic tropical and subtropical fresh waters, with the description of four new species.</title>
        <authorList>
            <person name="Moretto J.A."/>
            <person name="Berthold D.E."/>
            <person name="Lefler F.W."/>
            <person name="Huang I.-S."/>
            <person name="Laughinghouse H. IV."/>
        </authorList>
    </citation>
    <scope>NUCLEOTIDE SEQUENCE [LARGE SCALE GENOMIC DNA]</scope>
    <source>
        <strain evidence="1 2">BLCC-F167</strain>
    </source>
</reference>
<evidence type="ECO:0000313" key="1">
    <source>
        <dbReference type="EMBL" id="MFB2833152.1"/>
    </source>
</evidence>
<dbReference type="EMBL" id="JBHFNT010000017">
    <property type="protein sequence ID" value="MFB2833152.1"/>
    <property type="molecule type" value="Genomic_DNA"/>
</dbReference>
<name>A0ABV4WDK7_9CYAN</name>
<dbReference type="Proteomes" id="UP001576780">
    <property type="component" value="Unassembled WGS sequence"/>
</dbReference>
<keyword evidence="2" id="KW-1185">Reference proteome</keyword>
<proteinExistence type="predicted"/>
<organism evidence="1 2">
    <name type="scientific">Floridaenema evergladense BLCC-F167</name>
    <dbReference type="NCBI Taxonomy" id="3153639"/>
    <lineage>
        <taxon>Bacteria</taxon>
        <taxon>Bacillati</taxon>
        <taxon>Cyanobacteriota</taxon>
        <taxon>Cyanophyceae</taxon>
        <taxon>Oscillatoriophycideae</taxon>
        <taxon>Aerosakkonematales</taxon>
        <taxon>Aerosakkonemataceae</taxon>
        <taxon>Floridanema</taxon>
        <taxon>Floridanema evergladense</taxon>
    </lineage>
</organism>
<dbReference type="RefSeq" id="WP_413275620.1">
    <property type="nucleotide sequence ID" value="NZ_JBHFNT010000017.1"/>
</dbReference>
<gene>
    <name evidence="1" type="ORF">ACE1CA_01315</name>
</gene>
<evidence type="ECO:0000313" key="2">
    <source>
        <dbReference type="Proteomes" id="UP001576780"/>
    </source>
</evidence>
<accession>A0ABV4WDK7</accession>